<dbReference type="EMBL" id="CACVKT020000779">
    <property type="protein sequence ID" value="CAC5362920.1"/>
    <property type="molecule type" value="Genomic_DNA"/>
</dbReference>
<protein>
    <recommendedName>
        <fullName evidence="1">Ig-like domain-containing protein</fullName>
    </recommendedName>
</protein>
<dbReference type="InterPro" id="IPR036179">
    <property type="entry name" value="Ig-like_dom_sf"/>
</dbReference>
<dbReference type="InterPro" id="IPR013783">
    <property type="entry name" value="Ig-like_fold"/>
</dbReference>
<evidence type="ECO:0000313" key="3">
    <source>
        <dbReference type="Proteomes" id="UP000507470"/>
    </source>
</evidence>
<dbReference type="AlphaFoldDB" id="A0A6J8A8P9"/>
<evidence type="ECO:0000313" key="2">
    <source>
        <dbReference type="EMBL" id="CAC5362920.1"/>
    </source>
</evidence>
<dbReference type="SUPFAM" id="SSF48726">
    <property type="entry name" value="Immunoglobulin"/>
    <property type="match status" value="1"/>
</dbReference>
<dbReference type="Gene3D" id="2.60.40.10">
    <property type="entry name" value="Immunoglobulins"/>
    <property type="match status" value="1"/>
</dbReference>
<evidence type="ECO:0000259" key="1">
    <source>
        <dbReference type="PROSITE" id="PS50835"/>
    </source>
</evidence>
<dbReference type="Pfam" id="PF07679">
    <property type="entry name" value="I-set"/>
    <property type="match status" value="1"/>
</dbReference>
<organism evidence="2 3">
    <name type="scientific">Mytilus coruscus</name>
    <name type="common">Sea mussel</name>
    <dbReference type="NCBI Taxonomy" id="42192"/>
    <lineage>
        <taxon>Eukaryota</taxon>
        <taxon>Metazoa</taxon>
        <taxon>Spiralia</taxon>
        <taxon>Lophotrochozoa</taxon>
        <taxon>Mollusca</taxon>
        <taxon>Bivalvia</taxon>
        <taxon>Autobranchia</taxon>
        <taxon>Pteriomorphia</taxon>
        <taxon>Mytilida</taxon>
        <taxon>Mytiloidea</taxon>
        <taxon>Mytilidae</taxon>
        <taxon>Mytilinae</taxon>
        <taxon>Mytilus</taxon>
    </lineage>
</organism>
<gene>
    <name evidence="2" type="ORF">MCOR_4525</name>
</gene>
<dbReference type="InterPro" id="IPR007110">
    <property type="entry name" value="Ig-like_dom"/>
</dbReference>
<dbReference type="InterPro" id="IPR003598">
    <property type="entry name" value="Ig_sub2"/>
</dbReference>
<proteinExistence type="predicted"/>
<dbReference type="InterPro" id="IPR013098">
    <property type="entry name" value="Ig_I-set"/>
</dbReference>
<dbReference type="OrthoDB" id="6112397at2759"/>
<keyword evidence="3" id="KW-1185">Reference proteome</keyword>
<sequence length="337" mass="37746">MESPTDRKNETVKEFASKPFSCWKTALKPVYCKHIGNFYDRVAIICLDCRGLPQPFDCTTVTECSTNEVCYIERYETSNGLKSWHLYNVGCKPLNFCSSSGPLLPVVGKRSARKRIDRTICHECCNDRNICNLEGHCGSENFTKPDGSTLCYDCPFRRYPNYCNHLTLCDRDSACSTKQTRNLLGQPRWTHGCSEKSQCATIAQSNPQGICSFCCDSELCNRNCTIQSTKSPHTTATTIPPTTPIPLTAPIVHRVVIHPTNIKYGDTVTIQCVVTGNPNPTIDFLVRYHSVGSNVQVDSTTHVLTIRNFSLSNDRDYRCIAANSLGEDHKDFHIQGH</sequence>
<dbReference type="SMART" id="SM00408">
    <property type="entry name" value="IGc2"/>
    <property type="match status" value="1"/>
</dbReference>
<dbReference type="Proteomes" id="UP000507470">
    <property type="component" value="Unassembled WGS sequence"/>
</dbReference>
<dbReference type="PROSITE" id="PS50835">
    <property type="entry name" value="IG_LIKE"/>
    <property type="match status" value="1"/>
</dbReference>
<accession>A0A6J8A8P9</accession>
<reference evidence="2 3" key="1">
    <citation type="submission" date="2020-06" db="EMBL/GenBank/DDBJ databases">
        <authorList>
            <person name="Li R."/>
            <person name="Bekaert M."/>
        </authorList>
    </citation>
    <scope>NUCLEOTIDE SEQUENCE [LARGE SCALE GENOMIC DNA]</scope>
    <source>
        <strain evidence="3">wild</strain>
    </source>
</reference>
<feature type="domain" description="Ig-like" evidence="1">
    <location>
        <begin position="250"/>
        <end position="335"/>
    </location>
</feature>
<name>A0A6J8A8P9_MYTCO</name>